<feature type="domain" description="DNA-directed RNA polymerase RpoA/D/Rpb3-type" evidence="12">
    <location>
        <begin position="229"/>
        <end position="442"/>
    </location>
</feature>
<dbReference type="CDD" id="cd06928">
    <property type="entry name" value="RNAP_alpha_NTD"/>
    <property type="match status" value="2"/>
</dbReference>
<comment type="function">
    <text evidence="11">DNA-dependent RNA polymerase catalyzes the transcription of DNA into RNA using the four ribonucleoside triphosphates as substrates.</text>
</comment>
<dbReference type="InterPro" id="IPR036603">
    <property type="entry name" value="RBP11-like"/>
</dbReference>
<keyword evidence="5 11" id="KW-0808">Transferase</keyword>
<dbReference type="Pfam" id="PF01193">
    <property type="entry name" value="RNA_pol_L"/>
    <property type="match status" value="2"/>
</dbReference>
<comment type="caution">
    <text evidence="13">The sequence shown here is derived from an EMBL/GenBank/DDBJ whole genome shotgun (WGS) entry which is preliminary data.</text>
</comment>
<dbReference type="InterPro" id="IPR011260">
    <property type="entry name" value="RNAP_asu_C"/>
</dbReference>
<comment type="domain">
    <text evidence="11">The N-terminal domain is essential for RNAP assembly and basal transcription, whereas the C-terminal domain is involved in interaction with transcriptional regulators and with upstream promoter elements.</text>
</comment>
<dbReference type="NCBIfam" id="NF003513">
    <property type="entry name" value="PRK05182.1-2"/>
    <property type="match status" value="1"/>
</dbReference>
<dbReference type="InterPro" id="IPR011773">
    <property type="entry name" value="DNA-dir_RpoA"/>
</dbReference>
<evidence type="ECO:0000256" key="4">
    <source>
        <dbReference type="ARBA" id="ARBA00022478"/>
    </source>
</evidence>
<dbReference type="InterPro" id="IPR011262">
    <property type="entry name" value="DNA-dir_RNA_pol_insert"/>
</dbReference>
<evidence type="ECO:0000313" key="14">
    <source>
        <dbReference type="Proteomes" id="UP000269352"/>
    </source>
</evidence>
<name>A0A388TDG7_TERA1</name>
<dbReference type="NCBIfam" id="NF003519">
    <property type="entry name" value="PRK05182.2-5"/>
    <property type="match status" value="1"/>
</dbReference>
<dbReference type="Gene3D" id="1.10.150.20">
    <property type="entry name" value="5' to 3' exonuclease, C-terminal subdomain"/>
    <property type="match status" value="1"/>
</dbReference>
<dbReference type="SMART" id="SM00662">
    <property type="entry name" value="RPOLD"/>
    <property type="match status" value="2"/>
</dbReference>
<comment type="similarity">
    <text evidence="1 11">Belongs to the RNA polymerase alpha chain family.</text>
</comment>
<dbReference type="InterPro" id="IPR011263">
    <property type="entry name" value="DNA-dir_RNA_pol_RpoA/D/Rpb3"/>
</dbReference>
<evidence type="ECO:0000256" key="8">
    <source>
        <dbReference type="ARBA" id="ARBA00032524"/>
    </source>
</evidence>
<dbReference type="Pfam" id="PF03118">
    <property type="entry name" value="RNA_pol_A_CTD"/>
    <property type="match status" value="1"/>
</dbReference>
<gene>
    <name evidence="11" type="primary">rpoA</name>
    <name evidence="13" type="ORF">NO1_1866</name>
</gene>
<evidence type="ECO:0000256" key="5">
    <source>
        <dbReference type="ARBA" id="ARBA00022679"/>
    </source>
</evidence>
<dbReference type="InterPro" id="IPR036643">
    <property type="entry name" value="RNApol_insert_sf"/>
</dbReference>
<dbReference type="SUPFAM" id="SSF56553">
    <property type="entry name" value="Insert subdomain of RNA polymerase alpha subunit"/>
    <property type="match status" value="2"/>
</dbReference>
<evidence type="ECO:0000256" key="2">
    <source>
        <dbReference type="ARBA" id="ARBA00012418"/>
    </source>
</evidence>
<evidence type="ECO:0000256" key="7">
    <source>
        <dbReference type="ARBA" id="ARBA00023163"/>
    </source>
</evidence>
<feature type="region of interest" description="Alpha C-terminal domain (alpha-CTD)" evidence="11">
    <location>
        <begin position="462"/>
        <end position="545"/>
    </location>
</feature>
<keyword evidence="14" id="KW-1185">Reference proteome</keyword>
<comment type="catalytic activity">
    <reaction evidence="10 11">
        <text>RNA(n) + a ribonucleoside 5'-triphosphate = RNA(n+1) + diphosphate</text>
        <dbReference type="Rhea" id="RHEA:21248"/>
        <dbReference type="Rhea" id="RHEA-COMP:14527"/>
        <dbReference type="Rhea" id="RHEA-COMP:17342"/>
        <dbReference type="ChEBI" id="CHEBI:33019"/>
        <dbReference type="ChEBI" id="CHEBI:61557"/>
        <dbReference type="ChEBI" id="CHEBI:140395"/>
        <dbReference type="EC" id="2.7.7.6"/>
    </reaction>
</comment>
<evidence type="ECO:0000256" key="11">
    <source>
        <dbReference type="HAMAP-Rule" id="MF_00059"/>
    </source>
</evidence>
<dbReference type="SUPFAM" id="SSF55257">
    <property type="entry name" value="RBP11-like subunits of RNA polymerase"/>
    <property type="match status" value="2"/>
</dbReference>
<keyword evidence="6 11" id="KW-0548">Nucleotidyltransferase</keyword>
<dbReference type="EC" id="2.7.7.6" evidence="2 11"/>
<evidence type="ECO:0000256" key="6">
    <source>
        <dbReference type="ARBA" id="ARBA00022695"/>
    </source>
</evidence>
<dbReference type="GO" id="GO:0006351">
    <property type="term" value="P:DNA-templated transcription"/>
    <property type="evidence" value="ECO:0007669"/>
    <property type="project" value="UniProtKB-UniRule"/>
</dbReference>
<dbReference type="GO" id="GO:0003677">
    <property type="term" value="F:DNA binding"/>
    <property type="evidence" value="ECO:0007669"/>
    <property type="project" value="UniProtKB-UniRule"/>
</dbReference>
<evidence type="ECO:0000256" key="10">
    <source>
        <dbReference type="ARBA" id="ARBA00048552"/>
    </source>
</evidence>
<dbReference type="AlphaFoldDB" id="A0A388TDG7"/>
<dbReference type="Pfam" id="PF01000">
    <property type="entry name" value="RNA_pol_A_bac"/>
    <property type="match status" value="2"/>
</dbReference>
<dbReference type="GO" id="GO:0005737">
    <property type="term" value="C:cytoplasm"/>
    <property type="evidence" value="ECO:0007669"/>
    <property type="project" value="UniProtKB-ARBA"/>
</dbReference>
<feature type="region of interest" description="Alpha N-terminal domain (alpha-NTD)" evidence="11">
    <location>
        <begin position="1"/>
        <end position="442"/>
    </location>
</feature>
<evidence type="ECO:0000259" key="12">
    <source>
        <dbReference type="SMART" id="SM00662"/>
    </source>
</evidence>
<accession>A0A388TDG7</accession>
<dbReference type="GO" id="GO:0003899">
    <property type="term" value="F:DNA-directed RNA polymerase activity"/>
    <property type="evidence" value="ECO:0007669"/>
    <property type="project" value="UniProtKB-UniRule"/>
</dbReference>
<protein>
    <recommendedName>
        <fullName evidence="3 11">DNA-directed RNA polymerase subunit alpha</fullName>
        <shortName evidence="11">RNAP subunit alpha</shortName>
        <ecNumber evidence="2 11">2.7.7.6</ecNumber>
    </recommendedName>
    <alternativeName>
        <fullName evidence="9 11">RNA polymerase subunit alpha</fullName>
    </alternativeName>
    <alternativeName>
        <fullName evidence="8 11">Transcriptase subunit alpha</fullName>
    </alternativeName>
</protein>
<comment type="subunit">
    <text evidence="11">Homodimer. The RNAP catalytic core consists of 2 alpha, 1 beta, 1 beta' and 1 omega subunit. When a sigma factor is associated with the core the holoenzyme is formed, which can initiate transcription.</text>
</comment>
<reference evidence="13 14" key="1">
    <citation type="journal article" date="2019" name="ISME J.">
        <title>Genome analyses of uncultured TG2/ZB3 bacteria in 'Margulisbacteria' specifically attached to ectosymbiotic spirochetes of protists in the termite gut.</title>
        <authorList>
            <person name="Utami Y.D."/>
            <person name="Kuwahara H."/>
            <person name="Igai K."/>
            <person name="Murakami T."/>
            <person name="Sugaya K."/>
            <person name="Morikawa T."/>
            <person name="Nagura Y."/>
            <person name="Yuki M."/>
            <person name="Deevong P."/>
            <person name="Inoue T."/>
            <person name="Kihara K."/>
            <person name="Lo N."/>
            <person name="Yamada A."/>
            <person name="Ohkuma M."/>
            <person name="Hongoh Y."/>
        </authorList>
    </citation>
    <scope>NUCLEOTIDE SEQUENCE [LARGE SCALE GENOMIC DNA]</scope>
    <source>
        <strain evidence="13">NkOx7-01</strain>
    </source>
</reference>
<dbReference type="NCBIfam" id="TIGR02027">
    <property type="entry name" value="rpoA"/>
    <property type="match status" value="1"/>
</dbReference>
<dbReference type="HAMAP" id="MF_00059">
    <property type="entry name" value="RNApol_bact_RpoA"/>
    <property type="match status" value="1"/>
</dbReference>
<dbReference type="FunFam" id="2.170.120.12:FF:000001">
    <property type="entry name" value="DNA-directed RNA polymerase subunit alpha"/>
    <property type="match status" value="1"/>
</dbReference>
<organism evidence="13 14">
    <name type="scientific">Termititenax aidoneus</name>
    <dbReference type="NCBI Taxonomy" id="2218524"/>
    <lineage>
        <taxon>Bacteria</taxon>
        <taxon>Bacillati</taxon>
        <taxon>Candidatus Margulisiibacteriota</taxon>
        <taxon>Candidatus Termititenacia</taxon>
        <taxon>Candidatus Termititenacales</taxon>
        <taxon>Candidatus Termititenacaceae</taxon>
        <taxon>Candidatus Termititenax</taxon>
    </lineage>
</organism>
<dbReference type="Proteomes" id="UP000269352">
    <property type="component" value="Unassembled WGS sequence"/>
</dbReference>
<keyword evidence="7 11" id="KW-0804">Transcription</keyword>
<dbReference type="GO" id="GO:0000428">
    <property type="term" value="C:DNA-directed RNA polymerase complex"/>
    <property type="evidence" value="ECO:0007669"/>
    <property type="project" value="UniProtKB-KW"/>
</dbReference>
<evidence type="ECO:0000256" key="9">
    <source>
        <dbReference type="ARBA" id="ARBA00033070"/>
    </source>
</evidence>
<dbReference type="Gene3D" id="2.170.120.12">
    <property type="entry name" value="DNA-directed RNA polymerase, insert domain"/>
    <property type="match status" value="2"/>
</dbReference>
<sequence length="545" mass="59389">MAIKARVKYEEIAPNHGVFTAEPLERGYGATLGNALRRILLSSLDGAAVSGVQISALDNIEEDELEVLANLKNLALKSYAEEVLELTLEAKGEGVITARDIQHTSDIEISNPDLHIATIKRGGKLKVALTVEKGVGYQIADEENKEGKVRLNASYSPVVKVDHRVEPARVGKSLDYDRLILEVWTNNAASPEEAVKRSSQLFKDQMDALLQKNTGNLRAVYTAGADKYSGVLTVEPLEKGYGTTLGNSLRRILLSSIEGAVVTAVKIEGVDHEFSTIDGVKEDVLDIIMNIKKLAIRSYSDTPLEMTLTATEKDGEVTAKAIQHDDELEIINTAQHIATLGKGGKLQITLTVEKGVGYQVADVIENKKINEDKNIPLGTMPIDAAFSPIVKVNHRVEQFSEKKREYDKLFLEIWTNGVVTPEDAVKTSAQILQEQIDIFLNPNSPDAEDGGAEASGSGGASILQDSVDVLELSSRSSNCLRKANIRTVGELVNTPPERLQDIKSFGKKSAEEINAALARYDLKLKGDADDFAENTDAEDNLEEDE</sequence>
<feature type="domain" description="DNA-directed RNA polymerase RpoA/D/Rpb3-type" evidence="12">
    <location>
        <begin position="16"/>
        <end position="212"/>
    </location>
</feature>
<evidence type="ECO:0000313" key="13">
    <source>
        <dbReference type="EMBL" id="GBR74739.1"/>
    </source>
</evidence>
<keyword evidence="4 11" id="KW-0240">DNA-directed RNA polymerase</keyword>
<dbReference type="EMBL" id="BGZN01000077">
    <property type="protein sequence ID" value="GBR74739.1"/>
    <property type="molecule type" value="Genomic_DNA"/>
</dbReference>
<evidence type="ECO:0000256" key="3">
    <source>
        <dbReference type="ARBA" id="ARBA00015972"/>
    </source>
</evidence>
<evidence type="ECO:0000256" key="1">
    <source>
        <dbReference type="ARBA" id="ARBA00007123"/>
    </source>
</evidence>
<dbReference type="SUPFAM" id="SSF47789">
    <property type="entry name" value="C-terminal domain of RNA polymerase alpha subunit"/>
    <property type="match status" value="1"/>
</dbReference>
<proteinExistence type="inferred from homology"/>
<dbReference type="Gene3D" id="3.30.1360.10">
    <property type="entry name" value="RNA polymerase, RBP11-like subunit"/>
    <property type="match status" value="2"/>
</dbReference>
<dbReference type="GO" id="GO:0046983">
    <property type="term" value="F:protein dimerization activity"/>
    <property type="evidence" value="ECO:0007669"/>
    <property type="project" value="InterPro"/>
</dbReference>